<evidence type="ECO:0000313" key="2">
    <source>
        <dbReference type="Proteomes" id="UP000015423"/>
    </source>
</evidence>
<keyword evidence="2" id="KW-1185">Reference proteome</keyword>
<dbReference type="STRING" id="1214242.B446_32800"/>
<dbReference type="AlphaFoldDB" id="S5VDX0"/>
<dbReference type="EMBL" id="CP006259">
    <property type="protein sequence ID" value="AGS73364.1"/>
    <property type="molecule type" value="Genomic_DNA"/>
</dbReference>
<dbReference type="KEGG" id="sci:B446_32800"/>
<accession>S5VDX0</accession>
<name>S5VDX0_STRC3</name>
<evidence type="ECO:0000313" key="1">
    <source>
        <dbReference type="EMBL" id="AGS73364.1"/>
    </source>
</evidence>
<dbReference type="HOGENOM" id="CLU_104213_0_0_11"/>
<reference evidence="1 2" key="2">
    <citation type="journal article" date="2013" name="J. Biotechnol.">
        <title>Complete genome sequence of the kirromycin producer Streptomyces collinus Tu 365 consisting of a linear chromosome and two linear plasmids.</title>
        <authorList>
            <person name="Ruckert C."/>
            <person name="Szczepanowski R."/>
            <person name="Albersmeier A."/>
            <person name="Goesmann A."/>
            <person name="Iftime D."/>
            <person name="Musiol E.M."/>
            <person name="Blin K."/>
            <person name="Wohlleben W."/>
            <person name="Puhler A."/>
            <person name="Kalinowski J."/>
            <person name="Weber T."/>
        </authorList>
    </citation>
    <scope>NUCLEOTIDE SEQUENCE [LARGE SCALE GENOMIC DNA]</scope>
    <source>
        <strain evidence="2">DSM 40733 / Tue 365</strain>
    </source>
</reference>
<reference evidence="2" key="1">
    <citation type="submission" date="2012-10" db="EMBL/GenBank/DDBJ databases">
        <title>The complete genome sequence of Streptomyces collinus Tu 365.</title>
        <authorList>
            <person name="Ruckert C."/>
            <person name="Szczepanowski R."/>
            <person name="Goesmann A."/>
            <person name="Pross E.K."/>
            <person name="Musiol E.M."/>
            <person name="Blin K."/>
            <person name="Wohlleben W."/>
            <person name="Puhler A."/>
            <person name="Weber T."/>
            <person name="Kalinowski J."/>
        </authorList>
    </citation>
    <scope>NUCLEOTIDE SEQUENCE [LARGE SCALE GENOMIC DNA]</scope>
    <source>
        <strain evidence="2">DSM 40733 / Tue 365</strain>
    </source>
</reference>
<proteinExistence type="predicted"/>
<sequence>MRTDSQLRRLVSAAIDRARTNREMRRLADVLIEPIQVPVPADPDELFEALVRSVNRWRGRQVHVHERSFPTSLRATGLWMERSAPDGDVADHIVIEEHAATWHKFVIFGHEVWHMYKDEAIGPLGPGAASRTDFVECAEKEAETFGLLIARRLRPWLQAAPDSVYAARSGTDNVAGRIGAALNYRGTK</sequence>
<dbReference type="PATRIC" id="fig|1214242.5.peg.6723"/>
<dbReference type="Proteomes" id="UP000015423">
    <property type="component" value="Chromosome"/>
</dbReference>
<evidence type="ECO:0008006" key="3">
    <source>
        <dbReference type="Google" id="ProtNLM"/>
    </source>
</evidence>
<organism evidence="1 2">
    <name type="scientific">Streptomyces collinus (strain DSM 40733 / Tue 365)</name>
    <dbReference type="NCBI Taxonomy" id="1214242"/>
    <lineage>
        <taxon>Bacteria</taxon>
        <taxon>Bacillati</taxon>
        <taxon>Actinomycetota</taxon>
        <taxon>Actinomycetes</taxon>
        <taxon>Kitasatosporales</taxon>
        <taxon>Streptomycetaceae</taxon>
        <taxon>Streptomyces</taxon>
    </lineage>
</organism>
<gene>
    <name evidence="1" type="ORF">B446_32800</name>
</gene>
<protein>
    <recommendedName>
        <fullName evidence="3">Toxin</fullName>
    </recommendedName>
</protein>